<name>A0ACC7NVQ4_9BACL</name>
<gene>
    <name evidence="1" type="ORF">ACI1P1_07550</name>
</gene>
<organism evidence="1 2">
    <name type="scientific">Paenibacillus mesotrionivorans</name>
    <dbReference type="NCBI Taxonomy" id="3160968"/>
    <lineage>
        <taxon>Bacteria</taxon>
        <taxon>Bacillati</taxon>
        <taxon>Bacillota</taxon>
        <taxon>Bacilli</taxon>
        <taxon>Bacillales</taxon>
        <taxon>Paenibacillaceae</taxon>
        <taxon>Paenibacillus</taxon>
    </lineage>
</organism>
<dbReference type="Proteomes" id="UP001631969">
    <property type="component" value="Unassembled WGS sequence"/>
</dbReference>
<proteinExistence type="predicted"/>
<sequence length="430" mass="46450">MNNGFLTVMGFTVRNKFRSKSFIVTSVILALLVIVGSNLPYIISKFQSGEASEIGMVAGDVAARLDQFYGSQEKAEVIVRQFPDQGSAAANEAAMKERISSGEIKGYLELGEMDTASGFPKVAYKSKATMDFGFTNKLQSGLQYVKNEDAAKGLPPATLQKLMAPVVIDNVQISTTDGGAGSVGKNGKSAEEVVIATGMVYILVIVLFMGVMITGQLIATEITAEKSSRVMEVLITSVSPLKQMFGKIVGMLIVGLSQILLIAGVAVINLTLPHNIDTLKDLNIDLGAIDPLLIVFAVIFYLLGYFLYSTLYAAVGSIVSRTEDLGQAVMPLTLFSLAGFYLAIFGLTTPNATYVVISSFIPFFSPFLMFMRIGLTDPAWWEVALSLAILCGTIFGLGWLSAKIYRTGVLMYGKRPTMKELRKAMKAYKV</sequence>
<comment type="caution">
    <text evidence="1">The sequence shown here is derived from an EMBL/GenBank/DDBJ whole genome shotgun (WGS) entry which is preliminary data.</text>
</comment>
<protein>
    <submittedName>
        <fullName evidence="1">ABC transporter permease</fullName>
    </submittedName>
</protein>
<accession>A0ACC7NVQ4</accession>
<dbReference type="EMBL" id="JBJURJ010000004">
    <property type="protein sequence ID" value="MFM9328135.1"/>
    <property type="molecule type" value="Genomic_DNA"/>
</dbReference>
<evidence type="ECO:0000313" key="1">
    <source>
        <dbReference type="EMBL" id="MFM9328135.1"/>
    </source>
</evidence>
<keyword evidence="2" id="KW-1185">Reference proteome</keyword>
<evidence type="ECO:0000313" key="2">
    <source>
        <dbReference type="Proteomes" id="UP001631969"/>
    </source>
</evidence>
<reference evidence="1" key="1">
    <citation type="submission" date="2024-12" db="EMBL/GenBank/DDBJ databases">
        <authorList>
            <person name="Wu N."/>
        </authorList>
    </citation>
    <scope>NUCLEOTIDE SEQUENCE</scope>
    <source>
        <strain evidence="1">P15</strain>
    </source>
</reference>